<dbReference type="Proteomes" id="UP000231162">
    <property type="component" value="Unassembled WGS sequence"/>
</dbReference>
<dbReference type="EMBL" id="PEZX01000023">
    <property type="protein sequence ID" value="PIS07016.1"/>
    <property type="molecule type" value="Genomic_DNA"/>
</dbReference>
<sequence>MKYLWIMTVHNFIGIVILKLIASAKQNVPCVTIPFCEPKASQEEFGFWYITVSVIIALILLLTSFCIPKYKKLFYPSWLIFIVSIAMFYVIYKSFLPMGGFNFEKLDY</sequence>
<evidence type="ECO:0000256" key="1">
    <source>
        <dbReference type="SAM" id="Phobius"/>
    </source>
</evidence>
<protein>
    <submittedName>
        <fullName evidence="2">Uncharacterized protein</fullName>
    </submittedName>
</protein>
<dbReference type="AlphaFoldDB" id="A0A2M6R938"/>
<keyword evidence="1" id="KW-1133">Transmembrane helix</keyword>
<keyword evidence="1" id="KW-0812">Transmembrane</keyword>
<proteinExistence type="predicted"/>
<feature type="transmembrane region" description="Helical" evidence="1">
    <location>
        <begin position="73"/>
        <end position="92"/>
    </location>
</feature>
<reference evidence="3" key="1">
    <citation type="submission" date="2017-09" db="EMBL/GenBank/DDBJ databases">
        <title>Depth-based differentiation of microbial function through sediment-hosted aquifers and enrichment of novel symbionts in the deep terrestrial subsurface.</title>
        <authorList>
            <person name="Probst A.J."/>
            <person name="Ladd B."/>
            <person name="Jarett J.K."/>
            <person name="Geller-Mcgrath D.E."/>
            <person name="Sieber C.M.K."/>
            <person name="Emerson J.B."/>
            <person name="Anantharaman K."/>
            <person name="Thomas B.C."/>
            <person name="Malmstrom R."/>
            <person name="Stieglmeier M."/>
            <person name="Klingl A."/>
            <person name="Woyke T."/>
            <person name="Ryan C.M."/>
            <person name="Banfield J.F."/>
        </authorList>
    </citation>
    <scope>NUCLEOTIDE SEQUENCE [LARGE SCALE GENOMIC DNA]</scope>
</reference>
<evidence type="ECO:0000313" key="3">
    <source>
        <dbReference type="Proteomes" id="UP000231162"/>
    </source>
</evidence>
<organism evidence="2 3">
    <name type="scientific">Candidatus Berkelbacteria bacterium CG10_big_fil_rev_8_21_14_0_10_43_14</name>
    <dbReference type="NCBI Taxonomy" id="1974515"/>
    <lineage>
        <taxon>Bacteria</taxon>
        <taxon>Candidatus Berkelbacteria</taxon>
    </lineage>
</organism>
<accession>A0A2M6R938</accession>
<keyword evidence="1" id="KW-0472">Membrane</keyword>
<evidence type="ECO:0000313" key="2">
    <source>
        <dbReference type="EMBL" id="PIS07016.1"/>
    </source>
</evidence>
<gene>
    <name evidence="2" type="ORF">COT79_01650</name>
</gene>
<name>A0A2M6R938_9BACT</name>
<feature type="transmembrane region" description="Helical" evidence="1">
    <location>
        <begin position="46"/>
        <end position="66"/>
    </location>
</feature>
<comment type="caution">
    <text evidence="2">The sequence shown here is derived from an EMBL/GenBank/DDBJ whole genome shotgun (WGS) entry which is preliminary data.</text>
</comment>